<protein>
    <recommendedName>
        <fullName evidence="1">Gfd2/YDR514C-like C-terminal domain-containing protein</fullName>
    </recommendedName>
</protein>
<organism evidence="2 3">
    <name type="scientific">Cladophialophora yegresii CBS 114405</name>
    <dbReference type="NCBI Taxonomy" id="1182544"/>
    <lineage>
        <taxon>Eukaryota</taxon>
        <taxon>Fungi</taxon>
        <taxon>Dikarya</taxon>
        <taxon>Ascomycota</taxon>
        <taxon>Pezizomycotina</taxon>
        <taxon>Eurotiomycetes</taxon>
        <taxon>Chaetothyriomycetidae</taxon>
        <taxon>Chaetothyriales</taxon>
        <taxon>Herpotrichiellaceae</taxon>
        <taxon>Cladophialophora</taxon>
    </lineage>
</organism>
<comment type="caution">
    <text evidence="2">The sequence shown here is derived from an EMBL/GenBank/DDBJ whole genome shotgun (WGS) entry which is preliminary data.</text>
</comment>
<gene>
    <name evidence="2" type="ORF">A1O7_06793</name>
</gene>
<dbReference type="EMBL" id="AMGW01000005">
    <property type="protein sequence ID" value="EXJ56449.1"/>
    <property type="molecule type" value="Genomic_DNA"/>
</dbReference>
<dbReference type="eggNOG" id="ENOG502R2VP">
    <property type="taxonomic scope" value="Eukaryota"/>
</dbReference>
<keyword evidence="3" id="KW-1185">Reference proteome</keyword>
<sequence>MSGTQKPNNGWPEGDAVVACLDVECHCRNQSYKEFQQGIRNTERRVTEIGIASFDPRRLPRGQAGDRGVNTWRHIKACNLAIKEHKHVITKKHPSWCLTGDAVAFDFGDTQWVWKSAIKNAVVRKIRTVLGDGKASATAPYHNQRPVVFLFFDTTNDVTWLEGLGIDLKREFPNSDTYDIQCLDLAMMLAQRRGRVRVSAQRVLDYLGFATTHKHNGGNDAVYELRAFIAEETLRGQFDDVEPRDLYWSMLGMHGEVLE</sequence>
<feature type="domain" description="Gfd2/YDR514C-like C-terminal" evidence="1">
    <location>
        <begin position="20"/>
        <end position="230"/>
    </location>
</feature>
<dbReference type="Pfam" id="PF21762">
    <property type="entry name" value="DEDDh_C"/>
    <property type="match status" value="1"/>
</dbReference>
<dbReference type="InterPro" id="IPR040151">
    <property type="entry name" value="Gfd2/YDR514C-like"/>
</dbReference>
<dbReference type="OrthoDB" id="4159165at2759"/>
<name>W9WD43_9EURO</name>
<evidence type="ECO:0000259" key="1">
    <source>
        <dbReference type="Pfam" id="PF21762"/>
    </source>
</evidence>
<reference evidence="2 3" key="1">
    <citation type="submission" date="2013-03" db="EMBL/GenBank/DDBJ databases">
        <title>The Genome Sequence of Cladophialophora yegresii CBS 114405.</title>
        <authorList>
            <consortium name="The Broad Institute Genomics Platform"/>
            <person name="Cuomo C."/>
            <person name="de Hoog S."/>
            <person name="Gorbushina A."/>
            <person name="Walker B."/>
            <person name="Young S.K."/>
            <person name="Zeng Q."/>
            <person name="Gargeya S."/>
            <person name="Fitzgerald M."/>
            <person name="Haas B."/>
            <person name="Abouelleil A."/>
            <person name="Allen A.W."/>
            <person name="Alvarado L."/>
            <person name="Arachchi H.M."/>
            <person name="Berlin A.M."/>
            <person name="Chapman S.B."/>
            <person name="Gainer-Dewar J."/>
            <person name="Goldberg J."/>
            <person name="Griggs A."/>
            <person name="Gujja S."/>
            <person name="Hansen M."/>
            <person name="Howarth C."/>
            <person name="Imamovic A."/>
            <person name="Ireland A."/>
            <person name="Larimer J."/>
            <person name="McCowan C."/>
            <person name="Murphy C."/>
            <person name="Pearson M."/>
            <person name="Poon T.W."/>
            <person name="Priest M."/>
            <person name="Roberts A."/>
            <person name="Saif S."/>
            <person name="Shea T."/>
            <person name="Sisk P."/>
            <person name="Sykes S."/>
            <person name="Wortman J."/>
            <person name="Nusbaum C."/>
            <person name="Birren B."/>
        </authorList>
    </citation>
    <scope>NUCLEOTIDE SEQUENCE [LARGE SCALE GENOMIC DNA]</scope>
    <source>
        <strain evidence="2 3">CBS 114405</strain>
    </source>
</reference>
<dbReference type="PANTHER" id="PTHR28083">
    <property type="entry name" value="GOOD FOR FULL DBP5 ACTIVITY PROTEIN 2"/>
    <property type="match status" value="1"/>
</dbReference>
<dbReference type="VEuPathDB" id="FungiDB:A1O7_06793"/>
<dbReference type="PANTHER" id="PTHR28083:SF1">
    <property type="entry name" value="GOOD FOR FULL DBP5 ACTIVITY PROTEIN 2"/>
    <property type="match status" value="1"/>
</dbReference>
<dbReference type="HOGENOM" id="CLU_969790_0_0_1"/>
<evidence type="ECO:0000313" key="3">
    <source>
        <dbReference type="Proteomes" id="UP000019473"/>
    </source>
</evidence>
<evidence type="ECO:0000313" key="2">
    <source>
        <dbReference type="EMBL" id="EXJ56449.1"/>
    </source>
</evidence>
<dbReference type="InterPro" id="IPR048519">
    <property type="entry name" value="Gfd2/YDR514C-like_C"/>
</dbReference>
<dbReference type="AlphaFoldDB" id="W9WD43"/>
<dbReference type="RefSeq" id="XP_007758983.1">
    <property type="nucleotide sequence ID" value="XM_007760793.1"/>
</dbReference>
<accession>W9WD43</accession>
<dbReference type="Proteomes" id="UP000019473">
    <property type="component" value="Unassembled WGS sequence"/>
</dbReference>
<dbReference type="GeneID" id="19181368"/>
<dbReference type="STRING" id="1182544.W9WD43"/>
<proteinExistence type="predicted"/>
<dbReference type="GO" id="GO:0005634">
    <property type="term" value="C:nucleus"/>
    <property type="evidence" value="ECO:0007669"/>
    <property type="project" value="TreeGrafter"/>
</dbReference>